<evidence type="ECO:0000256" key="9">
    <source>
        <dbReference type="SAM" id="Phobius"/>
    </source>
</evidence>
<feature type="domain" description="Histidine kinase/HSP90-like ATPase" evidence="10">
    <location>
        <begin position="349"/>
        <end position="441"/>
    </location>
</feature>
<dbReference type="AlphaFoldDB" id="A0A852XCI0"/>
<feature type="transmembrane region" description="Helical" evidence="9">
    <location>
        <begin position="113"/>
        <end position="132"/>
    </location>
</feature>
<keyword evidence="9" id="KW-0812">Transmembrane</keyword>
<keyword evidence="9" id="KW-1133">Transmembrane helix</keyword>
<dbReference type="PANTHER" id="PTHR24421">
    <property type="entry name" value="NITRATE/NITRITE SENSOR PROTEIN NARX-RELATED"/>
    <property type="match status" value="1"/>
</dbReference>
<feature type="transmembrane region" description="Helical" evidence="9">
    <location>
        <begin position="88"/>
        <end position="107"/>
    </location>
</feature>
<dbReference type="RefSeq" id="WP_179461743.1">
    <property type="nucleotide sequence ID" value="NZ_JACBZX010000001.1"/>
</dbReference>
<evidence type="ECO:0000256" key="6">
    <source>
        <dbReference type="ARBA" id="ARBA00022777"/>
    </source>
</evidence>
<dbReference type="InterPro" id="IPR036890">
    <property type="entry name" value="HATPase_C_sf"/>
</dbReference>
<evidence type="ECO:0000256" key="3">
    <source>
        <dbReference type="ARBA" id="ARBA00022553"/>
    </source>
</evidence>
<dbReference type="GO" id="GO:0005524">
    <property type="term" value="F:ATP binding"/>
    <property type="evidence" value="ECO:0007669"/>
    <property type="project" value="UniProtKB-KW"/>
</dbReference>
<evidence type="ECO:0000256" key="4">
    <source>
        <dbReference type="ARBA" id="ARBA00022679"/>
    </source>
</evidence>
<evidence type="ECO:0000256" key="8">
    <source>
        <dbReference type="ARBA" id="ARBA00023012"/>
    </source>
</evidence>
<feature type="transmembrane region" description="Helical" evidence="9">
    <location>
        <begin position="180"/>
        <end position="206"/>
    </location>
</feature>
<dbReference type="InterPro" id="IPR011712">
    <property type="entry name" value="Sig_transdc_His_kin_sub3_dim/P"/>
</dbReference>
<dbReference type="SMART" id="SM00387">
    <property type="entry name" value="HATPase_c"/>
    <property type="match status" value="1"/>
</dbReference>
<evidence type="ECO:0000256" key="7">
    <source>
        <dbReference type="ARBA" id="ARBA00022840"/>
    </source>
</evidence>
<dbReference type="GO" id="GO:0000155">
    <property type="term" value="F:phosphorelay sensor kinase activity"/>
    <property type="evidence" value="ECO:0007669"/>
    <property type="project" value="InterPro"/>
</dbReference>
<evidence type="ECO:0000256" key="1">
    <source>
        <dbReference type="ARBA" id="ARBA00000085"/>
    </source>
</evidence>
<dbReference type="InterPro" id="IPR003594">
    <property type="entry name" value="HATPase_dom"/>
</dbReference>
<gene>
    <name evidence="11" type="ORF">BJY28_000660</name>
</gene>
<organism evidence="11 12">
    <name type="scientific">Janibacter alkaliphilus</name>
    <dbReference type="NCBI Taxonomy" id="1069963"/>
    <lineage>
        <taxon>Bacteria</taxon>
        <taxon>Bacillati</taxon>
        <taxon>Actinomycetota</taxon>
        <taxon>Actinomycetes</taxon>
        <taxon>Micrococcales</taxon>
        <taxon>Intrasporangiaceae</taxon>
        <taxon>Janibacter</taxon>
    </lineage>
</organism>
<sequence>MASRPAASRLGGAVAWLGGFFAVDDDWERPGRGVSRGDIALTLLIGVVSLAVLEMMRGIGNLETVEIGPWQQRALVAATALPVALRRLWPLTVTLVATVGYFALTTYTPPMASLLSTQVAYFVVILGGVAWARSRREMLLVVGGIIVTMFLWLVWGFAVGNVLTDTIVEDDVRGWHLPPSIAAAGMMATINTLFFGGAVVGGQAAWNGARQRDRLRQQAETIAAQSDELRERAIVEERLRIARELHDVVAHHVSGIGVQAAAARRVLHRSPDGAHQALGQIEVSSREAVTQMRDLLGTLRSVERREDRHAPAPGLDQLRALTQERSRLGLQVSLEVVEDDAVLADVPAAVGHSLYRTVQEALTNVARHSTARHARVAVRVQAEHVEVEITDDGRPRGDGSSGTGMGHLGLRERAASHQGAVEIGPRPIGGYRVRLRIPLERRPVARPEHVGAAR</sequence>
<dbReference type="Pfam" id="PF07730">
    <property type="entry name" value="HisKA_3"/>
    <property type="match status" value="1"/>
</dbReference>
<feature type="transmembrane region" description="Helical" evidence="9">
    <location>
        <begin position="38"/>
        <end position="56"/>
    </location>
</feature>
<evidence type="ECO:0000259" key="10">
    <source>
        <dbReference type="SMART" id="SM00387"/>
    </source>
</evidence>
<evidence type="ECO:0000313" key="11">
    <source>
        <dbReference type="EMBL" id="NYG36191.1"/>
    </source>
</evidence>
<keyword evidence="9" id="KW-0472">Membrane</keyword>
<protein>
    <recommendedName>
        <fullName evidence="2">histidine kinase</fullName>
        <ecNumber evidence="2">2.7.13.3</ecNumber>
    </recommendedName>
</protein>
<comment type="catalytic activity">
    <reaction evidence="1">
        <text>ATP + protein L-histidine = ADP + protein N-phospho-L-histidine.</text>
        <dbReference type="EC" id="2.7.13.3"/>
    </reaction>
</comment>
<feature type="transmembrane region" description="Helical" evidence="9">
    <location>
        <begin position="139"/>
        <end position="160"/>
    </location>
</feature>
<evidence type="ECO:0000256" key="5">
    <source>
        <dbReference type="ARBA" id="ARBA00022741"/>
    </source>
</evidence>
<dbReference type="Proteomes" id="UP000592181">
    <property type="component" value="Unassembled WGS sequence"/>
</dbReference>
<accession>A0A852XCI0</accession>
<dbReference type="EC" id="2.7.13.3" evidence="2"/>
<dbReference type="GO" id="GO:0046983">
    <property type="term" value="F:protein dimerization activity"/>
    <property type="evidence" value="ECO:0007669"/>
    <property type="project" value="InterPro"/>
</dbReference>
<dbReference type="Pfam" id="PF02518">
    <property type="entry name" value="HATPase_c"/>
    <property type="match status" value="1"/>
</dbReference>
<name>A0A852XCI0_9MICO</name>
<reference evidence="11 12" key="1">
    <citation type="submission" date="2020-07" db="EMBL/GenBank/DDBJ databases">
        <title>Sequencing the genomes of 1000 actinobacteria strains.</title>
        <authorList>
            <person name="Klenk H.-P."/>
        </authorList>
    </citation>
    <scope>NUCLEOTIDE SEQUENCE [LARGE SCALE GENOMIC DNA]</scope>
    <source>
        <strain evidence="11 12">DSM 24723</strain>
    </source>
</reference>
<dbReference type="SUPFAM" id="SSF55874">
    <property type="entry name" value="ATPase domain of HSP90 chaperone/DNA topoisomerase II/histidine kinase"/>
    <property type="match status" value="1"/>
</dbReference>
<keyword evidence="5" id="KW-0547">Nucleotide-binding</keyword>
<evidence type="ECO:0000313" key="12">
    <source>
        <dbReference type="Proteomes" id="UP000592181"/>
    </source>
</evidence>
<keyword evidence="3" id="KW-0597">Phosphoprotein</keyword>
<dbReference type="CDD" id="cd16917">
    <property type="entry name" value="HATPase_UhpB-NarQ-NarX-like"/>
    <property type="match status" value="1"/>
</dbReference>
<dbReference type="InterPro" id="IPR050482">
    <property type="entry name" value="Sensor_HK_TwoCompSys"/>
</dbReference>
<keyword evidence="8" id="KW-0902">Two-component regulatory system</keyword>
<comment type="caution">
    <text evidence="11">The sequence shown here is derived from an EMBL/GenBank/DDBJ whole genome shotgun (WGS) entry which is preliminary data.</text>
</comment>
<dbReference type="EMBL" id="JACBZX010000001">
    <property type="protein sequence ID" value="NYG36191.1"/>
    <property type="molecule type" value="Genomic_DNA"/>
</dbReference>
<keyword evidence="4" id="KW-0808">Transferase</keyword>
<keyword evidence="7" id="KW-0067">ATP-binding</keyword>
<dbReference type="Gene3D" id="3.30.565.10">
    <property type="entry name" value="Histidine kinase-like ATPase, C-terminal domain"/>
    <property type="match status" value="1"/>
</dbReference>
<dbReference type="Gene3D" id="1.20.5.1930">
    <property type="match status" value="1"/>
</dbReference>
<keyword evidence="6 11" id="KW-0418">Kinase</keyword>
<proteinExistence type="predicted"/>
<dbReference type="PANTHER" id="PTHR24421:SF10">
    <property type="entry name" value="NITRATE_NITRITE SENSOR PROTEIN NARQ"/>
    <property type="match status" value="1"/>
</dbReference>
<evidence type="ECO:0000256" key="2">
    <source>
        <dbReference type="ARBA" id="ARBA00012438"/>
    </source>
</evidence>
<keyword evidence="12" id="KW-1185">Reference proteome</keyword>
<dbReference type="GO" id="GO:0016020">
    <property type="term" value="C:membrane"/>
    <property type="evidence" value="ECO:0007669"/>
    <property type="project" value="InterPro"/>
</dbReference>